<name>A0A0L8GCB7_OCTBM</name>
<proteinExistence type="predicted"/>
<dbReference type="AlphaFoldDB" id="A0A0L8GCB7"/>
<organism evidence="1">
    <name type="scientific">Octopus bimaculoides</name>
    <name type="common">California two-spotted octopus</name>
    <dbReference type="NCBI Taxonomy" id="37653"/>
    <lineage>
        <taxon>Eukaryota</taxon>
        <taxon>Metazoa</taxon>
        <taxon>Spiralia</taxon>
        <taxon>Lophotrochozoa</taxon>
        <taxon>Mollusca</taxon>
        <taxon>Cephalopoda</taxon>
        <taxon>Coleoidea</taxon>
        <taxon>Octopodiformes</taxon>
        <taxon>Octopoda</taxon>
        <taxon>Incirrata</taxon>
        <taxon>Octopodidae</taxon>
        <taxon>Octopus</taxon>
    </lineage>
</organism>
<accession>A0A0L8GCB7</accession>
<dbReference type="EMBL" id="KQ422536">
    <property type="protein sequence ID" value="KOF74672.1"/>
    <property type="molecule type" value="Genomic_DNA"/>
</dbReference>
<reference evidence="1" key="1">
    <citation type="submission" date="2015-07" db="EMBL/GenBank/DDBJ databases">
        <title>MeaNS - Measles Nucleotide Surveillance Program.</title>
        <authorList>
            <person name="Tran T."/>
            <person name="Druce J."/>
        </authorList>
    </citation>
    <scope>NUCLEOTIDE SEQUENCE</scope>
    <source>
        <strain evidence="1">UCB-OBI-ISO-001</strain>
        <tissue evidence="1">Gonad</tissue>
    </source>
</reference>
<gene>
    <name evidence="1" type="ORF">OCBIM_22035784mg</name>
</gene>
<sequence>MFHQRPSFHRVWQNINTFYLHNHQCHSQFHHHSHHLLHHHHHHLHHNHHHSHHQYHHHHHFHSNHHYSCCHYYHRRHNHRQHDHVCHRSFQHLLHWHIITLPETANTNIPITNTISISTIIIFQNHYYHLYNILYLKA</sequence>
<evidence type="ECO:0000313" key="1">
    <source>
        <dbReference type="EMBL" id="KOF74672.1"/>
    </source>
</evidence>
<protein>
    <submittedName>
        <fullName evidence="1">Uncharacterized protein</fullName>
    </submittedName>
</protein>
<feature type="non-terminal residue" evidence="1">
    <location>
        <position position="138"/>
    </location>
</feature>